<protein>
    <submittedName>
        <fullName evidence="1">Uncharacterized protein</fullName>
    </submittedName>
</protein>
<dbReference type="Proteomes" id="UP000824334">
    <property type="component" value="Chromosome"/>
</dbReference>
<dbReference type="EMBL" id="CP080034">
    <property type="protein sequence ID" value="QYC09287.1"/>
    <property type="molecule type" value="Genomic_DNA"/>
</dbReference>
<dbReference type="GeneID" id="94375955"/>
<name>A0ABX8TGQ8_9CAUL</name>
<gene>
    <name evidence="1" type="ORF">KWG56_11785</name>
</gene>
<evidence type="ECO:0000313" key="1">
    <source>
        <dbReference type="EMBL" id="QYC09287.1"/>
    </source>
</evidence>
<organism evidence="1 2">
    <name type="scientific">Brevundimonas nasdae</name>
    <dbReference type="NCBI Taxonomy" id="172043"/>
    <lineage>
        <taxon>Bacteria</taxon>
        <taxon>Pseudomonadati</taxon>
        <taxon>Pseudomonadota</taxon>
        <taxon>Alphaproteobacteria</taxon>
        <taxon>Caulobacterales</taxon>
        <taxon>Caulobacteraceae</taxon>
        <taxon>Brevundimonas</taxon>
    </lineage>
</organism>
<proteinExistence type="predicted"/>
<accession>A0ABX8TGQ8</accession>
<evidence type="ECO:0000313" key="2">
    <source>
        <dbReference type="Proteomes" id="UP000824334"/>
    </source>
</evidence>
<keyword evidence="2" id="KW-1185">Reference proteome</keyword>
<sequence>MGQIVAKRGEITADADPKMPTSISAYPPFAFAMRARRAGARRVMRPGSVLPVISWAAAA</sequence>
<reference evidence="1 2" key="1">
    <citation type="submission" date="2021-07" db="EMBL/GenBank/DDBJ databases">
        <title>Isolation and characterization of bacteria from a gold mining with a capacity of golden bioaccumulation.</title>
        <authorList>
            <person name="Yang X.J."/>
        </authorList>
    </citation>
    <scope>NUCLEOTIDE SEQUENCE [LARGE SCALE GENOMIC DNA]</scope>
    <source>
        <strain evidence="1 2">Au29</strain>
    </source>
</reference>
<dbReference type="RefSeq" id="WP_219354897.1">
    <property type="nucleotide sequence ID" value="NZ_CP080034.1"/>
</dbReference>